<reference evidence="15 16" key="1">
    <citation type="submission" date="2018-10" db="EMBL/GenBank/DDBJ databases">
        <title>Rhodobacter sp . BO-81.</title>
        <authorList>
            <person name="Im W.T."/>
        </authorList>
    </citation>
    <scope>NUCLEOTIDE SEQUENCE [LARGE SCALE GENOMIC DNA]</scope>
    <source>
        <strain evidence="15 16">BO-81</strain>
    </source>
</reference>
<feature type="domain" description="Cytochrome c" evidence="14">
    <location>
        <begin position="43"/>
        <end position="146"/>
    </location>
</feature>
<evidence type="ECO:0000256" key="3">
    <source>
        <dbReference type="ARBA" id="ARBA00022475"/>
    </source>
</evidence>
<dbReference type="Pfam" id="PF00034">
    <property type="entry name" value="Cytochrom_C"/>
    <property type="match status" value="1"/>
</dbReference>
<dbReference type="GO" id="GO:0020037">
    <property type="term" value="F:heme binding"/>
    <property type="evidence" value="ECO:0007669"/>
    <property type="project" value="InterPro"/>
</dbReference>
<dbReference type="GO" id="GO:0016614">
    <property type="term" value="F:oxidoreductase activity, acting on CH-OH group of donors"/>
    <property type="evidence" value="ECO:0007669"/>
    <property type="project" value="InterPro"/>
</dbReference>
<dbReference type="InterPro" id="IPR014353">
    <property type="entry name" value="Membr-bd_ADH_cyt_c"/>
</dbReference>
<evidence type="ECO:0000256" key="8">
    <source>
        <dbReference type="ARBA" id="ARBA00022737"/>
    </source>
</evidence>
<dbReference type="Proteomes" id="UP000279673">
    <property type="component" value="Unassembled WGS sequence"/>
</dbReference>
<keyword evidence="10 13" id="KW-0408">Iron</keyword>
<evidence type="ECO:0000256" key="12">
    <source>
        <dbReference type="PIRSR" id="PIRSR000018-50"/>
    </source>
</evidence>
<feature type="binding site" description="covalent" evidence="12">
    <location>
        <position position="60"/>
    </location>
    <ligand>
        <name>heme c</name>
        <dbReference type="ChEBI" id="CHEBI:61717"/>
        <label>1</label>
    </ligand>
</feature>
<keyword evidence="16" id="KW-1185">Reference proteome</keyword>
<proteinExistence type="predicted"/>
<evidence type="ECO:0000256" key="7">
    <source>
        <dbReference type="ARBA" id="ARBA00022729"/>
    </source>
</evidence>
<dbReference type="PANTHER" id="PTHR35008">
    <property type="entry name" value="BLL4482 PROTEIN-RELATED"/>
    <property type="match status" value="1"/>
</dbReference>
<evidence type="ECO:0000313" key="16">
    <source>
        <dbReference type="Proteomes" id="UP000279673"/>
    </source>
</evidence>
<dbReference type="InterPro" id="IPR051459">
    <property type="entry name" value="Cytochrome_c-type_DH"/>
</dbReference>
<keyword evidence="4 12" id="KW-0349">Heme</keyword>
<evidence type="ECO:0000256" key="2">
    <source>
        <dbReference type="ARBA" id="ARBA00022448"/>
    </source>
</evidence>
<protein>
    <submittedName>
        <fullName evidence="15">Cytochrome c</fullName>
    </submittedName>
</protein>
<dbReference type="PIRSF" id="PIRSF000018">
    <property type="entry name" value="Mb_ADH_cyt_c"/>
    <property type="match status" value="1"/>
</dbReference>
<comment type="caution">
    <text evidence="15">The sequence shown here is derived from an EMBL/GenBank/DDBJ whole genome shotgun (WGS) entry which is preliminary data.</text>
</comment>
<organism evidence="15 16">
    <name type="scientific">Paenirhodobacter hankyongi</name>
    <dbReference type="NCBI Taxonomy" id="2294033"/>
    <lineage>
        <taxon>Bacteria</taxon>
        <taxon>Pseudomonadati</taxon>
        <taxon>Pseudomonadota</taxon>
        <taxon>Alphaproteobacteria</taxon>
        <taxon>Rhodobacterales</taxon>
        <taxon>Rhodobacter group</taxon>
        <taxon>Paenirhodobacter</taxon>
    </lineage>
</organism>
<evidence type="ECO:0000256" key="13">
    <source>
        <dbReference type="PIRSR" id="PIRSR000018-51"/>
    </source>
</evidence>
<keyword evidence="2" id="KW-0813">Transport</keyword>
<dbReference type="GO" id="GO:0009055">
    <property type="term" value="F:electron transfer activity"/>
    <property type="evidence" value="ECO:0007669"/>
    <property type="project" value="InterPro"/>
</dbReference>
<feature type="binding site" description="covalent" evidence="12">
    <location>
        <position position="57"/>
    </location>
    <ligand>
        <name>heme c</name>
        <dbReference type="ChEBI" id="CHEBI:61717"/>
        <label>1</label>
    </ligand>
</feature>
<evidence type="ECO:0000256" key="6">
    <source>
        <dbReference type="ARBA" id="ARBA00022723"/>
    </source>
</evidence>
<accession>A0A421BLM9</accession>
<dbReference type="InterPro" id="IPR009056">
    <property type="entry name" value="Cyt_c-like_dom"/>
</dbReference>
<dbReference type="Pfam" id="PF13442">
    <property type="entry name" value="Cytochrome_CBB3"/>
    <property type="match status" value="1"/>
</dbReference>
<feature type="binding site" description="covalent" evidence="12">
    <location>
        <position position="339"/>
    </location>
    <ligand>
        <name>heme c</name>
        <dbReference type="ChEBI" id="CHEBI:61717"/>
        <label>3</label>
    </ligand>
</feature>
<evidence type="ECO:0000259" key="14">
    <source>
        <dbReference type="PROSITE" id="PS51007"/>
    </source>
</evidence>
<keyword evidence="5" id="KW-0679">Respiratory chain</keyword>
<evidence type="ECO:0000256" key="1">
    <source>
        <dbReference type="ARBA" id="ARBA00004236"/>
    </source>
</evidence>
<dbReference type="PROSITE" id="PS51007">
    <property type="entry name" value="CYTC"/>
    <property type="match status" value="3"/>
</dbReference>
<name>A0A421BLM9_9RHOB</name>
<dbReference type="PANTHER" id="PTHR35008:SF8">
    <property type="entry name" value="ALCOHOL DEHYDROGENASE CYTOCHROME C SUBUNIT"/>
    <property type="match status" value="1"/>
</dbReference>
<dbReference type="SUPFAM" id="SSF46626">
    <property type="entry name" value="Cytochrome c"/>
    <property type="match status" value="3"/>
</dbReference>
<dbReference type="InterPro" id="IPR008168">
    <property type="entry name" value="Cyt_C_IC"/>
</dbReference>
<evidence type="ECO:0000256" key="11">
    <source>
        <dbReference type="ARBA" id="ARBA00023136"/>
    </source>
</evidence>
<dbReference type="GO" id="GO:0005506">
    <property type="term" value="F:iron ion binding"/>
    <property type="evidence" value="ECO:0007669"/>
    <property type="project" value="InterPro"/>
</dbReference>
<dbReference type="GO" id="GO:0005886">
    <property type="term" value="C:plasma membrane"/>
    <property type="evidence" value="ECO:0007669"/>
    <property type="project" value="UniProtKB-SubCell"/>
</dbReference>
<feature type="domain" description="Cytochrome c" evidence="14">
    <location>
        <begin position="323"/>
        <end position="409"/>
    </location>
</feature>
<evidence type="ECO:0000256" key="4">
    <source>
        <dbReference type="ARBA" id="ARBA00022617"/>
    </source>
</evidence>
<keyword evidence="11" id="KW-0472">Membrane</keyword>
<gene>
    <name evidence="15" type="ORF">DYS74_13410</name>
</gene>
<keyword evidence="7" id="KW-0732">Signal</keyword>
<feature type="binding site" description="covalent" evidence="12">
    <location>
        <position position="336"/>
    </location>
    <ligand>
        <name>heme c</name>
        <dbReference type="ChEBI" id="CHEBI:61717"/>
        <label>3</label>
    </ligand>
</feature>
<keyword evidence="6 13" id="KW-0479">Metal-binding</keyword>
<dbReference type="RefSeq" id="WP_121534197.1">
    <property type="nucleotide sequence ID" value="NZ_RCHI01000013.1"/>
</dbReference>
<keyword evidence="9" id="KW-0249">Electron transport</keyword>
<evidence type="ECO:0000256" key="9">
    <source>
        <dbReference type="ARBA" id="ARBA00022982"/>
    </source>
</evidence>
<feature type="domain" description="Cytochrome c" evidence="14">
    <location>
        <begin position="189"/>
        <end position="297"/>
    </location>
</feature>
<comment type="subcellular location">
    <subcellularLocation>
        <location evidence="1">Cell membrane</location>
    </subcellularLocation>
</comment>
<feature type="binding site" description="axial binding residue" evidence="13">
    <location>
        <position position="61"/>
    </location>
    <ligand>
        <name>heme c</name>
        <dbReference type="ChEBI" id="CHEBI:61717"/>
        <label>1</label>
    </ligand>
    <ligandPart>
        <name>Fe</name>
        <dbReference type="ChEBI" id="CHEBI:18248"/>
    </ligandPart>
</feature>
<evidence type="ECO:0000256" key="10">
    <source>
        <dbReference type="ARBA" id="ARBA00023004"/>
    </source>
</evidence>
<evidence type="ECO:0000256" key="5">
    <source>
        <dbReference type="ARBA" id="ARBA00022660"/>
    </source>
</evidence>
<feature type="binding site" description="covalent" evidence="12">
    <location>
        <position position="207"/>
    </location>
    <ligand>
        <name>heme c</name>
        <dbReference type="ChEBI" id="CHEBI:61717"/>
        <label>2</label>
    </ligand>
</feature>
<dbReference type="InterPro" id="IPR036909">
    <property type="entry name" value="Cyt_c-like_dom_sf"/>
</dbReference>
<dbReference type="Gene3D" id="1.10.760.10">
    <property type="entry name" value="Cytochrome c-like domain"/>
    <property type="match status" value="2"/>
</dbReference>
<sequence>MLKSTLSILAGAGVLALAGFGIYAYHSPYAVEPPSARPAFDPAQVEQGRILAAAGYCATCHTAAGGAPYAGNFPVTTDFGTIYASNITPDPETGIGNWSKAAFRRAMHEGVDREGRHLFPAFPFDHFTKMTDADVDAVYAYLMTAVAPVKEATQAPTIPFPLNQRILQAGWKLLFVDFGRYTDDPTKSAEWNRGAYLVEGVTHCGACHTPRNKVGAEEKSARFAGATIDAWSAPALTAANPSAVPWTAADFTRYLSTGAGVYHGIAAGPMAPVVHAGLRELPASDLTAIGVYLGDVVGAPEADPAASPAVQASLAAGRPDPAWRADEGERLYATACAACHYNAESIVAERPELGINSSTRLDDPSNLIHVILDGVSSAEGTPGVVMPAFRDALSDQQIAAIAAYLRDKRADLAPWTDLETRVAQIRAHQGTH</sequence>
<feature type="binding site" description="covalent" evidence="12">
    <location>
        <position position="204"/>
    </location>
    <ligand>
        <name>heme c</name>
        <dbReference type="ChEBI" id="CHEBI:61717"/>
        <label>2</label>
    </ligand>
</feature>
<dbReference type="AlphaFoldDB" id="A0A421BLM9"/>
<feature type="binding site" description="axial binding residue" evidence="13">
    <location>
        <position position="208"/>
    </location>
    <ligand>
        <name>heme c</name>
        <dbReference type="ChEBI" id="CHEBI:61717"/>
        <label>2</label>
    </ligand>
    <ligandPart>
        <name>Fe</name>
        <dbReference type="ChEBI" id="CHEBI:18248"/>
    </ligandPart>
</feature>
<comment type="cofactor">
    <cofactor evidence="12">
        <name>heme c</name>
        <dbReference type="ChEBI" id="CHEBI:61717"/>
    </cofactor>
    <text evidence="12">Binds 3 heme c groups covalently per subunit.</text>
</comment>
<feature type="binding site" description="axial binding residue" evidence="13">
    <location>
        <position position="340"/>
    </location>
    <ligand>
        <name>heme c</name>
        <dbReference type="ChEBI" id="CHEBI:61717"/>
        <label>3</label>
    </ligand>
    <ligandPart>
        <name>Fe</name>
        <dbReference type="ChEBI" id="CHEBI:18248"/>
    </ligandPart>
</feature>
<keyword evidence="3" id="KW-1003">Cell membrane</keyword>
<evidence type="ECO:0000313" key="15">
    <source>
        <dbReference type="EMBL" id="RLL63940.1"/>
    </source>
</evidence>
<dbReference type="PRINTS" id="PR00605">
    <property type="entry name" value="CYTCHROMECIC"/>
</dbReference>
<keyword evidence="8" id="KW-0677">Repeat</keyword>
<dbReference type="EMBL" id="RCHI01000013">
    <property type="protein sequence ID" value="RLL63940.1"/>
    <property type="molecule type" value="Genomic_DNA"/>
</dbReference>